<gene>
    <name evidence="2" type="ORF">EZ428_09480</name>
</gene>
<dbReference type="OrthoDB" id="679284at2"/>
<evidence type="ECO:0000259" key="1">
    <source>
        <dbReference type="Pfam" id="PF12867"/>
    </source>
</evidence>
<dbReference type="Gene3D" id="1.20.120.450">
    <property type="entry name" value="dinb family like domain"/>
    <property type="match status" value="1"/>
</dbReference>
<sequence length="170" mass="19464">MEKDIIISDFNKVFSDLITTVEGFDYMSYNQIPFDGSWTPAQVTQHIILASEGFVKVLNAEVKDAETAIDEKKSQIKAIFLDYGTKMKSPDFILPDLKEYDKERHLAKIAIIQEGIAKAINDLDLGKTCLSFELPGMGHLTRLEAIYFVTYHTERHIHQLKEIHRFQKSA</sequence>
<protein>
    <submittedName>
        <fullName evidence="2">DinB family protein</fullName>
    </submittedName>
</protein>
<dbReference type="Proteomes" id="UP000292884">
    <property type="component" value="Unassembled WGS sequence"/>
</dbReference>
<evidence type="ECO:0000313" key="3">
    <source>
        <dbReference type="Proteomes" id="UP000292884"/>
    </source>
</evidence>
<dbReference type="InterPro" id="IPR024775">
    <property type="entry name" value="DinB-like"/>
</dbReference>
<dbReference type="Pfam" id="PF12867">
    <property type="entry name" value="DinB_2"/>
    <property type="match status" value="1"/>
</dbReference>
<comment type="caution">
    <text evidence="2">The sequence shown here is derived from an EMBL/GenBank/DDBJ whole genome shotgun (WGS) entry which is preliminary data.</text>
</comment>
<reference evidence="2 3" key="1">
    <citation type="submission" date="2019-02" db="EMBL/GenBank/DDBJ databases">
        <title>Pedobacter sp. RP-1-13 sp. nov., isolated from Arctic soil.</title>
        <authorList>
            <person name="Dahal R.H."/>
        </authorList>
    </citation>
    <scope>NUCLEOTIDE SEQUENCE [LARGE SCALE GENOMIC DNA]</scope>
    <source>
        <strain evidence="2 3">RP-1-13</strain>
    </source>
</reference>
<organism evidence="2 3">
    <name type="scientific">Pedobacter frigiditerrae</name>
    <dbReference type="NCBI Taxonomy" id="2530452"/>
    <lineage>
        <taxon>Bacteria</taxon>
        <taxon>Pseudomonadati</taxon>
        <taxon>Bacteroidota</taxon>
        <taxon>Sphingobacteriia</taxon>
        <taxon>Sphingobacteriales</taxon>
        <taxon>Sphingobacteriaceae</taxon>
        <taxon>Pedobacter</taxon>
    </lineage>
</organism>
<feature type="domain" description="DinB-like" evidence="1">
    <location>
        <begin position="15"/>
        <end position="160"/>
    </location>
</feature>
<proteinExistence type="predicted"/>
<evidence type="ECO:0000313" key="2">
    <source>
        <dbReference type="EMBL" id="TCC91962.1"/>
    </source>
</evidence>
<accession>A0A4R0N0U6</accession>
<name>A0A4R0N0U6_9SPHI</name>
<dbReference type="InterPro" id="IPR034660">
    <property type="entry name" value="DinB/YfiT-like"/>
</dbReference>
<keyword evidence="3" id="KW-1185">Reference proteome</keyword>
<dbReference type="RefSeq" id="WP_131552903.1">
    <property type="nucleotide sequence ID" value="NZ_SJSK01000002.1"/>
</dbReference>
<dbReference type="EMBL" id="SJSK01000002">
    <property type="protein sequence ID" value="TCC91962.1"/>
    <property type="molecule type" value="Genomic_DNA"/>
</dbReference>
<dbReference type="AlphaFoldDB" id="A0A4R0N0U6"/>
<dbReference type="SUPFAM" id="SSF109854">
    <property type="entry name" value="DinB/YfiT-like putative metalloenzymes"/>
    <property type="match status" value="1"/>
</dbReference>